<keyword evidence="4" id="KW-0554">One-carbon metabolism</keyword>
<dbReference type="InterPro" id="IPR012259">
    <property type="entry name" value="DHFR"/>
</dbReference>
<dbReference type="Pfam" id="PF00186">
    <property type="entry name" value="DHFR_1"/>
    <property type="match status" value="1"/>
</dbReference>
<dbReference type="GO" id="GO:0046654">
    <property type="term" value="P:tetrahydrofolate biosynthetic process"/>
    <property type="evidence" value="ECO:0007669"/>
    <property type="project" value="InterPro"/>
</dbReference>
<evidence type="ECO:0000256" key="5">
    <source>
        <dbReference type="ARBA" id="ARBA00022857"/>
    </source>
</evidence>
<dbReference type="Gene3D" id="3.40.430.10">
    <property type="entry name" value="Dihydrofolate Reductase, subunit A"/>
    <property type="match status" value="1"/>
</dbReference>
<dbReference type="GO" id="GO:0050661">
    <property type="term" value="F:NADP binding"/>
    <property type="evidence" value="ECO:0007669"/>
    <property type="project" value="InterPro"/>
</dbReference>
<dbReference type="PANTHER" id="PTHR48069:SF3">
    <property type="entry name" value="DIHYDROFOLATE REDUCTASE"/>
    <property type="match status" value="1"/>
</dbReference>
<evidence type="ECO:0000313" key="10">
    <source>
        <dbReference type="Proteomes" id="UP000750711"/>
    </source>
</evidence>
<evidence type="ECO:0000313" key="9">
    <source>
        <dbReference type="EMBL" id="KAH0565598.1"/>
    </source>
</evidence>
<comment type="pathway">
    <text evidence="1">Cofactor biosynthesis; tetrahydrofolate biosynthesis; 5,6,7,8-tetrahydrofolate from 7,8-dihydrofolate: step 1/1.</text>
</comment>
<evidence type="ECO:0000256" key="2">
    <source>
        <dbReference type="ARBA" id="ARBA00012856"/>
    </source>
</evidence>
<dbReference type="EMBL" id="JAGHQM010000077">
    <property type="protein sequence ID" value="KAH0565598.1"/>
    <property type="molecule type" value="Genomic_DNA"/>
</dbReference>
<comment type="similarity">
    <text evidence="7">Belongs to the dihydrofolate reductase family.</text>
</comment>
<dbReference type="Proteomes" id="UP000750711">
    <property type="component" value="Unassembled WGS sequence"/>
</dbReference>
<dbReference type="InterPro" id="IPR024072">
    <property type="entry name" value="DHFR-like_dom_sf"/>
</dbReference>
<dbReference type="GO" id="GO:0046655">
    <property type="term" value="P:folic acid metabolic process"/>
    <property type="evidence" value="ECO:0007669"/>
    <property type="project" value="TreeGrafter"/>
</dbReference>
<dbReference type="GO" id="GO:0004146">
    <property type="term" value="F:dihydrofolate reductase activity"/>
    <property type="evidence" value="ECO:0007669"/>
    <property type="project" value="UniProtKB-EC"/>
</dbReference>
<evidence type="ECO:0000256" key="4">
    <source>
        <dbReference type="ARBA" id="ARBA00022563"/>
    </source>
</evidence>
<protein>
    <recommendedName>
        <fullName evidence="3">Dihydrofolate reductase</fullName>
        <ecNumber evidence="2">1.5.1.3</ecNumber>
    </recommendedName>
</protein>
<dbReference type="SUPFAM" id="SSF53597">
    <property type="entry name" value="Dihydrofolate reductase-like"/>
    <property type="match status" value="1"/>
</dbReference>
<gene>
    <name evidence="9" type="ORF">GP486_001013</name>
</gene>
<dbReference type="GO" id="GO:0006730">
    <property type="term" value="P:one-carbon metabolic process"/>
    <property type="evidence" value="ECO:0007669"/>
    <property type="project" value="UniProtKB-KW"/>
</dbReference>
<dbReference type="GO" id="GO:0005739">
    <property type="term" value="C:mitochondrion"/>
    <property type="evidence" value="ECO:0007669"/>
    <property type="project" value="TreeGrafter"/>
</dbReference>
<dbReference type="PANTHER" id="PTHR48069">
    <property type="entry name" value="DIHYDROFOLATE REDUCTASE"/>
    <property type="match status" value="1"/>
</dbReference>
<organism evidence="9 10">
    <name type="scientific">Trichoglossum hirsutum</name>
    <dbReference type="NCBI Taxonomy" id="265104"/>
    <lineage>
        <taxon>Eukaryota</taxon>
        <taxon>Fungi</taxon>
        <taxon>Dikarya</taxon>
        <taxon>Ascomycota</taxon>
        <taxon>Pezizomycotina</taxon>
        <taxon>Geoglossomycetes</taxon>
        <taxon>Geoglossales</taxon>
        <taxon>Geoglossaceae</taxon>
        <taxon>Trichoglossum</taxon>
    </lineage>
</organism>
<keyword evidence="6" id="KW-0560">Oxidoreductase</keyword>
<dbReference type="PROSITE" id="PS00075">
    <property type="entry name" value="DHFR_1"/>
    <property type="match status" value="1"/>
</dbReference>
<dbReference type="InterPro" id="IPR001796">
    <property type="entry name" value="DHFR_dom"/>
</dbReference>
<accession>A0A9P8LHV7</accession>
<name>A0A9P8LHV7_9PEZI</name>
<keyword evidence="10" id="KW-1185">Reference proteome</keyword>
<dbReference type="PROSITE" id="PS51330">
    <property type="entry name" value="DHFR_2"/>
    <property type="match status" value="1"/>
</dbReference>
<dbReference type="CDD" id="cd00209">
    <property type="entry name" value="DHFR"/>
    <property type="match status" value="1"/>
</dbReference>
<keyword evidence="5" id="KW-0521">NADP</keyword>
<evidence type="ECO:0000256" key="6">
    <source>
        <dbReference type="ARBA" id="ARBA00023002"/>
    </source>
</evidence>
<sequence length="243" mass="26154">MPDHPMMTLRKPILTIIVAATRSMGIGLQGSLPWQGLKNEMAYFARVTSTSPGLGEVNAVVMGRKTWQSIPPRFRPLKNRVNVVISRNPAADLGSSGAQLCGPHVVGSLEAAVELLGGEFSTESSGGADSEGRKLRIGKIFIIGGAEVYKAALSLPETRRILLTSIRSDMDCDTFFPLDLHDQQQGDGTPGGTESGRWVEMSQDELEAFAGVKVPRGVQLEANIQYEFTMYERVDAGVSSATS</sequence>
<evidence type="ECO:0000256" key="3">
    <source>
        <dbReference type="ARBA" id="ARBA00018886"/>
    </source>
</evidence>
<evidence type="ECO:0000256" key="7">
    <source>
        <dbReference type="RuleBase" id="RU004474"/>
    </source>
</evidence>
<dbReference type="PRINTS" id="PR00070">
    <property type="entry name" value="DHFR"/>
</dbReference>
<dbReference type="AlphaFoldDB" id="A0A9P8LHV7"/>
<comment type="caution">
    <text evidence="9">The sequence shown here is derived from an EMBL/GenBank/DDBJ whole genome shotgun (WGS) entry which is preliminary data.</text>
</comment>
<proteinExistence type="inferred from homology"/>
<dbReference type="EC" id="1.5.1.3" evidence="2"/>
<reference evidence="9" key="1">
    <citation type="submission" date="2021-03" db="EMBL/GenBank/DDBJ databases">
        <title>Comparative genomics and phylogenomic investigation of the class Geoglossomycetes provide insights into ecological specialization and systematics.</title>
        <authorList>
            <person name="Melie T."/>
            <person name="Pirro S."/>
            <person name="Miller A.N."/>
            <person name="Quandt A."/>
        </authorList>
    </citation>
    <scope>NUCLEOTIDE SEQUENCE</scope>
    <source>
        <strain evidence="9">CAQ_001_2017</strain>
    </source>
</reference>
<evidence type="ECO:0000256" key="1">
    <source>
        <dbReference type="ARBA" id="ARBA00004903"/>
    </source>
</evidence>
<evidence type="ECO:0000259" key="8">
    <source>
        <dbReference type="PROSITE" id="PS51330"/>
    </source>
</evidence>
<dbReference type="GO" id="GO:0046452">
    <property type="term" value="P:dihydrofolate metabolic process"/>
    <property type="evidence" value="ECO:0007669"/>
    <property type="project" value="TreeGrafter"/>
</dbReference>
<feature type="domain" description="DHFR" evidence="8">
    <location>
        <begin position="13"/>
        <end position="233"/>
    </location>
</feature>
<dbReference type="InterPro" id="IPR017925">
    <property type="entry name" value="DHFR_CS"/>
</dbReference>